<feature type="binding site" evidence="15">
    <location>
        <position position="311"/>
    </location>
    <ligand>
        <name>Fe cation</name>
        <dbReference type="ChEBI" id="CHEBI:24875"/>
    </ligand>
</feature>
<evidence type="ECO:0000256" key="13">
    <source>
        <dbReference type="PIRSR" id="PIRSR000808-2"/>
    </source>
</evidence>
<evidence type="ECO:0000256" key="3">
    <source>
        <dbReference type="ARBA" id="ARBA00010951"/>
    </source>
</evidence>
<comment type="catalytic activity">
    <reaction evidence="1 16">
        <text>alpha-D-galactose 1-phosphate + UDP-alpha-D-glucose = alpha-D-glucose 1-phosphate + UDP-alpha-D-galactose</text>
        <dbReference type="Rhea" id="RHEA:13989"/>
        <dbReference type="ChEBI" id="CHEBI:58336"/>
        <dbReference type="ChEBI" id="CHEBI:58601"/>
        <dbReference type="ChEBI" id="CHEBI:58885"/>
        <dbReference type="ChEBI" id="CHEBI:66914"/>
        <dbReference type="EC" id="2.7.7.12"/>
    </reaction>
</comment>
<proteinExistence type="inferred from homology"/>
<feature type="binding site" evidence="13">
    <location>
        <begin position="348"/>
        <end position="349"/>
    </location>
    <ligand>
        <name>UDP-alpha-D-glucose</name>
        <dbReference type="ChEBI" id="CHEBI:58885"/>
        <note>ligand shared between dimeric partners</note>
    </ligand>
</feature>
<evidence type="ECO:0000256" key="1">
    <source>
        <dbReference type="ARBA" id="ARBA00001107"/>
    </source>
</evidence>
<comment type="pathway">
    <text evidence="2 16">Carbohydrate metabolism; galactose metabolism.</text>
</comment>
<evidence type="ECO:0000256" key="6">
    <source>
        <dbReference type="ARBA" id="ARBA00022679"/>
    </source>
</evidence>
<protein>
    <recommendedName>
        <fullName evidence="5 16">Galactose-1-phosphate uridylyltransferase</fullName>
        <ecNumber evidence="4 16">2.7.7.12</ecNumber>
    </recommendedName>
</protein>
<keyword evidence="7 16" id="KW-0548">Nucleotidyltransferase</keyword>
<feature type="binding site" evidence="13">
    <location>
        <begin position="28"/>
        <end position="31"/>
    </location>
    <ligand>
        <name>UDP-alpha-D-glucose</name>
        <dbReference type="ChEBI" id="CHEBI:58885"/>
        <note>ligand shared between dimeric partners</note>
    </ligand>
</feature>
<dbReference type="InterPro" id="IPR001937">
    <property type="entry name" value="GalP_UDPtransf1"/>
</dbReference>
<feature type="binding site" description="in other chain" evidence="13">
    <location>
        <position position="61"/>
    </location>
    <ligand>
        <name>UDP-alpha-D-glucose</name>
        <dbReference type="ChEBI" id="CHEBI:58885"/>
        <note>ligand shared between dimeric partners</note>
    </ligand>
</feature>
<keyword evidence="6 16" id="KW-0808">Transferase</keyword>
<feature type="domain" description="Galactose-1-phosphate uridyl transferase N-terminal" evidence="17">
    <location>
        <begin position="7"/>
        <end position="190"/>
    </location>
</feature>
<keyword evidence="20" id="KW-1185">Reference proteome</keyword>
<evidence type="ECO:0000313" key="19">
    <source>
        <dbReference type="EMBL" id="WFD42557.1"/>
    </source>
</evidence>
<comment type="cofactor">
    <cofactor evidence="14">
        <name>Zn(2+)</name>
        <dbReference type="ChEBI" id="CHEBI:29105"/>
    </cofactor>
    <text evidence="14">Binds 1 zinc ion per subunit.</text>
</comment>
<dbReference type="PIRSF" id="PIRSF000808">
    <property type="entry name" value="GalT"/>
    <property type="match status" value="1"/>
</dbReference>
<evidence type="ECO:0000259" key="17">
    <source>
        <dbReference type="Pfam" id="PF01087"/>
    </source>
</evidence>
<dbReference type="InterPro" id="IPR036265">
    <property type="entry name" value="HIT-like_sf"/>
</dbReference>
<dbReference type="GO" id="GO:0008270">
    <property type="term" value="F:zinc ion binding"/>
    <property type="evidence" value="ECO:0007669"/>
    <property type="project" value="InterPro"/>
</dbReference>
<evidence type="ECO:0000256" key="9">
    <source>
        <dbReference type="ARBA" id="ARBA00022833"/>
    </source>
</evidence>
<evidence type="ECO:0000313" key="20">
    <source>
        <dbReference type="Proteomes" id="UP001214628"/>
    </source>
</evidence>
<name>A0AAF0F8G1_9BASI</name>
<evidence type="ECO:0000256" key="14">
    <source>
        <dbReference type="PIRSR" id="PIRSR000808-3"/>
    </source>
</evidence>
<evidence type="ECO:0000256" key="5">
    <source>
        <dbReference type="ARBA" id="ARBA00016340"/>
    </source>
</evidence>
<feature type="binding site" evidence="14">
    <location>
        <position position="52"/>
    </location>
    <ligand>
        <name>Zn(2+)</name>
        <dbReference type="ChEBI" id="CHEBI:29105"/>
    </ligand>
</feature>
<dbReference type="EC" id="2.7.7.12" evidence="4 16"/>
<sequence length="383" mass="43643">MVDLDLAQHPHRRWNPLLESFVLCSPHRTKRPWNGAEESANFQKLPEFLPDCYLCPGNVRATGAKNDSYVSTYVFENDYAALVPAKVERKEEDNNHIAAQLFRCEPVRGQCFVLCFHPRHDLTLAQMTTPPLSARNNIVPIIEAWQHLYESIAKENAFVRYIQFFENKGSAMGCSNPHPHGQVWSMDYIPDEPLQEMKSLRKFATDASNSSAKGPRDNLDRPCLLLEYAMMELCAPGRPRVVTKNDDFVALVPYWAVWPFEILLLPHRRFIPSVAELAPNETISLAEILGEVACRFDNLFKTSFPYSMGIHQRPTPVSSCHQDNDDSDYALLHFHFYPPLLRSATVRKFLVGFEMMAEPQRDITAEAAAARLRNCATTHYMAG</sequence>
<dbReference type="CDD" id="cd00608">
    <property type="entry name" value="GalT"/>
    <property type="match status" value="1"/>
</dbReference>
<evidence type="ECO:0000256" key="16">
    <source>
        <dbReference type="RuleBase" id="RU000506"/>
    </source>
</evidence>
<feature type="binding site" description="in other chain" evidence="13">
    <location>
        <position position="167"/>
    </location>
    <ligand>
        <name>UDP-alpha-D-glucose</name>
        <dbReference type="ChEBI" id="CHEBI:58885"/>
        <note>ligand shared between dimeric partners</note>
    </ligand>
</feature>
<gene>
    <name evidence="19" type="primary">GAL7</name>
    <name evidence="19" type="ORF">MPSI1_001203</name>
</gene>
<dbReference type="GO" id="GO:0033499">
    <property type="term" value="P:galactose catabolic process via UDP-galactose, Leloir pathway"/>
    <property type="evidence" value="ECO:0007669"/>
    <property type="project" value="TreeGrafter"/>
</dbReference>
<feature type="binding site" evidence="15">
    <location>
        <position position="196"/>
    </location>
    <ligand>
        <name>Fe cation</name>
        <dbReference type="ChEBI" id="CHEBI:24875"/>
    </ligand>
</feature>
<dbReference type="PROSITE" id="PS00117">
    <property type="entry name" value="GAL_P_UDP_TRANSF_I"/>
    <property type="match status" value="1"/>
</dbReference>
<dbReference type="InterPro" id="IPR005850">
    <property type="entry name" value="GalP_Utransf_C"/>
</dbReference>
<evidence type="ECO:0000256" key="10">
    <source>
        <dbReference type="ARBA" id="ARBA00023144"/>
    </source>
</evidence>
<dbReference type="InterPro" id="IPR019779">
    <property type="entry name" value="GalP_UDPtransf1_His-AS"/>
</dbReference>
<feature type="binding site" evidence="15">
    <location>
        <position position="333"/>
    </location>
    <ligand>
        <name>Fe cation</name>
        <dbReference type="ChEBI" id="CHEBI:24875"/>
    </ligand>
</feature>
<dbReference type="PANTHER" id="PTHR11943">
    <property type="entry name" value="GALACTOSE-1-PHOSPHATE URIDYLYLTRANSFERASE"/>
    <property type="match status" value="1"/>
</dbReference>
<keyword evidence="10 16" id="KW-0299">Galactose metabolism</keyword>
<evidence type="ECO:0000256" key="8">
    <source>
        <dbReference type="ARBA" id="ARBA00022723"/>
    </source>
</evidence>
<feature type="binding site" evidence="14">
    <location>
        <position position="55"/>
    </location>
    <ligand>
        <name>Zn(2+)</name>
        <dbReference type="ChEBI" id="CHEBI:29105"/>
    </ligand>
</feature>
<keyword evidence="9 14" id="KW-0862">Zinc</keyword>
<evidence type="ECO:0000256" key="15">
    <source>
        <dbReference type="PIRSR" id="PIRSR000808-4"/>
    </source>
</evidence>
<accession>A0AAF0F8G1</accession>
<feature type="binding site" description="in other chain" evidence="13">
    <location>
        <begin position="77"/>
        <end position="78"/>
    </location>
    <ligand>
        <name>UDP-alpha-D-glucose</name>
        <dbReference type="ChEBI" id="CHEBI:58885"/>
        <note>ligand shared between dimeric partners</note>
    </ligand>
</feature>
<dbReference type="PANTHER" id="PTHR11943:SF1">
    <property type="entry name" value="GALACTOSE-1-PHOSPHATE URIDYLYLTRANSFERASE"/>
    <property type="match status" value="1"/>
</dbReference>
<dbReference type="AlphaFoldDB" id="A0AAF0F8G1"/>
<feature type="binding site" evidence="14">
    <location>
        <position position="178"/>
    </location>
    <ligand>
        <name>Zn(2+)</name>
        <dbReference type="ChEBI" id="CHEBI:29105"/>
    </ligand>
</feature>
<feature type="binding site" evidence="15">
    <location>
        <position position="335"/>
    </location>
    <ligand>
        <name>Fe cation</name>
        <dbReference type="ChEBI" id="CHEBI:24875"/>
    </ligand>
</feature>
<feature type="binding site" description="in other chain" evidence="13">
    <location>
        <begin position="173"/>
        <end position="175"/>
    </location>
    <ligand>
        <name>UDP-alpha-D-glucose</name>
        <dbReference type="ChEBI" id="CHEBI:58885"/>
        <note>ligand shared between dimeric partners</note>
    </ligand>
</feature>
<dbReference type="GO" id="GO:0005737">
    <property type="term" value="C:cytoplasm"/>
    <property type="evidence" value="ECO:0007669"/>
    <property type="project" value="TreeGrafter"/>
</dbReference>
<dbReference type="Gene3D" id="3.30.428.10">
    <property type="entry name" value="HIT-like"/>
    <property type="match status" value="2"/>
</dbReference>
<dbReference type="EMBL" id="CP118375">
    <property type="protein sequence ID" value="WFD42557.1"/>
    <property type="molecule type" value="Genomic_DNA"/>
</dbReference>
<dbReference type="Pfam" id="PF02744">
    <property type="entry name" value="GalP_UDP_tr_C"/>
    <property type="match status" value="1"/>
</dbReference>
<keyword evidence="15" id="KW-0408">Iron</keyword>
<dbReference type="NCBIfam" id="TIGR00209">
    <property type="entry name" value="galT_1"/>
    <property type="match status" value="1"/>
</dbReference>
<feature type="binding site" description="in other chain" evidence="13">
    <location>
        <position position="182"/>
    </location>
    <ligand>
        <name>UDP-alpha-D-glucose</name>
        <dbReference type="ChEBI" id="CHEBI:58885"/>
        <note>ligand shared between dimeric partners</note>
    </ligand>
</feature>
<comment type="cofactor">
    <cofactor evidence="15">
        <name>Fe cation</name>
        <dbReference type="ChEBI" id="CHEBI:24875"/>
    </cofactor>
    <text evidence="15">Binds 1 Fe cation per subunit.</text>
</comment>
<keyword evidence="11 16" id="KW-0119">Carbohydrate metabolism</keyword>
<feature type="domain" description="Galactose-1-phosphate uridyl transferase C-terminal" evidence="18">
    <location>
        <begin position="223"/>
        <end position="381"/>
    </location>
</feature>
<evidence type="ECO:0000256" key="12">
    <source>
        <dbReference type="PIRSR" id="PIRSR000808-1"/>
    </source>
</evidence>
<dbReference type="SUPFAM" id="SSF54197">
    <property type="entry name" value="HIT-like"/>
    <property type="match status" value="2"/>
</dbReference>
<evidence type="ECO:0000259" key="18">
    <source>
        <dbReference type="Pfam" id="PF02744"/>
    </source>
</evidence>
<keyword evidence="8 14" id="KW-0479">Metal-binding</keyword>
<reference evidence="19" key="1">
    <citation type="submission" date="2023-02" db="EMBL/GenBank/DDBJ databases">
        <title>Mating type loci evolution in Malassezia.</title>
        <authorList>
            <person name="Coelho M.A."/>
        </authorList>
    </citation>
    <scope>NUCLEOTIDE SEQUENCE</scope>
    <source>
        <strain evidence="19">CBS 14136</strain>
    </source>
</reference>
<feature type="binding site" evidence="13">
    <location>
        <begin position="353"/>
        <end position="354"/>
    </location>
    <ligand>
        <name>UDP-alpha-D-glucose</name>
        <dbReference type="ChEBI" id="CHEBI:58885"/>
        <note>ligand shared between dimeric partners</note>
    </ligand>
</feature>
<evidence type="ECO:0000256" key="4">
    <source>
        <dbReference type="ARBA" id="ARBA00012384"/>
    </source>
</evidence>
<dbReference type="Proteomes" id="UP001214628">
    <property type="component" value="Chromosome 1"/>
</dbReference>
<feature type="active site" description="Tele-UMP-histidine intermediate" evidence="12">
    <location>
        <position position="180"/>
    </location>
</feature>
<evidence type="ECO:0000256" key="11">
    <source>
        <dbReference type="ARBA" id="ARBA00023277"/>
    </source>
</evidence>
<feature type="binding site" description="in other chain" evidence="13">
    <location>
        <position position="360"/>
    </location>
    <ligand>
        <name>UDP-alpha-D-glucose</name>
        <dbReference type="ChEBI" id="CHEBI:58885"/>
        <note>ligand shared between dimeric partners</note>
    </ligand>
</feature>
<comment type="similarity">
    <text evidence="3 16">Belongs to the galactose-1-phosphate uridylyltransferase type 1 family.</text>
</comment>
<evidence type="ECO:0000256" key="7">
    <source>
        <dbReference type="ARBA" id="ARBA00022695"/>
    </source>
</evidence>
<dbReference type="InterPro" id="IPR005849">
    <property type="entry name" value="GalP_Utransf_N"/>
</dbReference>
<feature type="binding site" evidence="14">
    <location>
        <position position="120"/>
    </location>
    <ligand>
        <name>Zn(2+)</name>
        <dbReference type="ChEBI" id="CHEBI:29105"/>
    </ligand>
</feature>
<dbReference type="GO" id="GO:0008108">
    <property type="term" value="F:UDP-glucose:hexose-1-phosphate uridylyltransferase activity"/>
    <property type="evidence" value="ECO:0007669"/>
    <property type="project" value="UniProtKB-EC"/>
</dbReference>
<organism evidence="19 20">
    <name type="scientific">Malassezia psittaci</name>
    <dbReference type="NCBI Taxonomy" id="1821823"/>
    <lineage>
        <taxon>Eukaryota</taxon>
        <taxon>Fungi</taxon>
        <taxon>Dikarya</taxon>
        <taxon>Basidiomycota</taxon>
        <taxon>Ustilaginomycotina</taxon>
        <taxon>Malasseziomycetes</taxon>
        <taxon>Malasseziales</taxon>
        <taxon>Malasseziaceae</taxon>
        <taxon>Malassezia</taxon>
    </lineage>
</organism>
<evidence type="ECO:0000256" key="2">
    <source>
        <dbReference type="ARBA" id="ARBA00004947"/>
    </source>
</evidence>
<dbReference type="Pfam" id="PF01087">
    <property type="entry name" value="GalP_UDP_transf"/>
    <property type="match status" value="1"/>
</dbReference>